<gene>
    <name evidence="1" type="primary">g085</name>
</gene>
<dbReference type="EMBL" id="LT960552">
    <property type="protein sequence ID" value="SOK58893.1"/>
    <property type="molecule type" value="Genomic_DNA"/>
</dbReference>
<name>A0A2C9CYE5_9CAUD</name>
<protein>
    <submittedName>
        <fullName evidence="1">Uncharacterized protein</fullName>
    </submittedName>
</protein>
<proteinExistence type="predicted"/>
<accession>A0A2C9CYE5</accession>
<dbReference type="Proteomes" id="UP000241364">
    <property type="component" value="Chromosome i"/>
</dbReference>
<evidence type="ECO:0000313" key="1">
    <source>
        <dbReference type="EMBL" id="SOK58893.1"/>
    </source>
</evidence>
<organism evidence="1 2">
    <name type="scientific">Yersinia phage fHe-Yen9-03</name>
    <dbReference type="NCBI Taxonomy" id="2052743"/>
    <lineage>
        <taxon>Viruses</taxon>
        <taxon>Duplodnaviria</taxon>
        <taxon>Heunggongvirae</taxon>
        <taxon>Uroviricota</taxon>
        <taxon>Caudoviricetes</taxon>
        <taxon>Eneladusvirus</taxon>
        <taxon>Eneladusvirus Yen904</taxon>
    </lineage>
</organism>
<evidence type="ECO:0000313" key="2">
    <source>
        <dbReference type="Proteomes" id="UP000241364"/>
    </source>
</evidence>
<reference evidence="2" key="1">
    <citation type="submission" date="2017-10" db="EMBL/GenBank/DDBJ databases">
        <authorList>
            <person name="Skurnik M."/>
        </authorList>
    </citation>
    <scope>NUCLEOTIDE SEQUENCE [LARGE SCALE GENOMIC DNA]</scope>
    <source>
        <strain evidence="2">fHe-Yen9-03</strain>
    </source>
</reference>
<sequence length="411" mass="47423">MSTKIPEKFYVSRVYRSTEEILGFMVVADNESTKTFQKAKERADSWTHNSSNPLSPLYVDNTPRSGFRLVTNVSRYSTSNVVWRIMHPEGFEFEITSDNMCDLLETNTIVEGEFQDELFFTHNRKLVNQKTKLFAEMIRQEEKKKETIEKVKELEPGCIIAVPNQYSYRNPPPPPDKYVYCGKFHSINVNSNNPMVLGAKSSLRYVVREVSTGNYYCLSKISSEFTALNIHEDIDREKVIREFNEQIRSDKVHVVRYYQTGYVQNAVDPVLINEKPFTKDKLKMEFIKQPMKDISVIDDTKIYVYNEQRVFGFGLMNNGGQLYVNTDKNAYSNHSMVASKLLVYPISSIDECNVPQINVDLSKHKGIDNYNSSSSAFGTRDRYGRVGNNKPELRHVDIPEKIEVGYYTLGE</sequence>